<dbReference type="NCBIfam" id="TIGR04355">
    <property type="entry name" value="HprK_rel_B"/>
    <property type="match status" value="1"/>
</dbReference>
<accession>A0A410H4P2</accession>
<name>A0A410H4P2_9GAMM</name>
<protein>
    <submittedName>
        <fullName evidence="1">HprK-related kinase B</fullName>
    </submittedName>
</protein>
<keyword evidence="2" id="KW-1185">Reference proteome</keyword>
<evidence type="ECO:0000313" key="2">
    <source>
        <dbReference type="Proteomes" id="UP000285478"/>
    </source>
</evidence>
<sequence>MPLNLVQQISQFQESTPLQPQRLSLSLPGWTLAIESNSKTLLTTLQHYFGDLLSESSAQADQTITAYETDQFLNQGLHWEDWKRETGKTGRKDAFLDFDNGLEAQRFIYKVKTGMLFWQRHDQPTAFGPTESHPNQIINFILTQYLNEHLRRDWLLGHAAGLQLNGRGLAIAGLSGGGKSTLMLHLLENGEHFISNDRLLFADSTITESARPDELWMRGIPKQPRINPGTIVHNSRLHALIPAERRAELLQLPREELRQLEEKYDADVNRLYHPNCFKAESPLSALVILNWQPGSDDATRLTETTLNDSPHLLPAIIKSPGPFYADRQNVFLPNQIEPDTAPYLAMLGDLPCWELNGNVDFAAAVRLVEEAARRQ</sequence>
<reference evidence="1 2" key="1">
    <citation type="journal article" date="2018" name="Environ. Microbiol.">
        <title>Genomes of ubiquitous marine and hypersaline Hydrogenovibrio, Thiomicrorhabdus and Thiomicrospira spp. encode a diversity of mechanisms to sustain chemolithoautotrophy in heterogeneous environments.</title>
        <authorList>
            <person name="Scott K.M."/>
            <person name="Williams J."/>
            <person name="Porter C.M.B."/>
            <person name="Russel S."/>
            <person name="Harmer T.L."/>
            <person name="Paul J.H."/>
            <person name="Antonen K.M."/>
            <person name="Bridges M.K."/>
            <person name="Camper G.J."/>
            <person name="Campla C.K."/>
            <person name="Casella L.G."/>
            <person name="Chase E."/>
            <person name="Conrad J.W."/>
            <person name="Cruz M.C."/>
            <person name="Dunlap D.S."/>
            <person name="Duran L."/>
            <person name="Fahsbender E.M."/>
            <person name="Goldsmith D.B."/>
            <person name="Keeley R.F."/>
            <person name="Kondoff M.R."/>
            <person name="Kussy B.I."/>
            <person name="Lane M.K."/>
            <person name="Lawler S."/>
            <person name="Leigh B.A."/>
            <person name="Lewis C."/>
            <person name="Lostal L.M."/>
            <person name="Marking D."/>
            <person name="Mancera P.A."/>
            <person name="McClenthan E.C."/>
            <person name="McIntyre E.A."/>
            <person name="Mine J.A."/>
            <person name="Modi S."/>
            <person name="Moore B.D."/>
            <person name="Morgan W.A."/>
            <person name="Nelson K.M."/>
            <person name="Nguyen K.N."/>
            <person name="Ogburn N."/>
            <person name="Parrino D.G."/>
            <person name="Pedapudi A.D."/>
            <person name="Pelham R.P."/>
            <person name="Preece A.M."/>
            <person name="Rampersad E.A."/>
            <person name="Richardson J.C."/>
            <person name="Rodgers C.M."/>
            <person name="Schaffer B.L."/>
            <person name="Sheridan N.E."/>
            <person name="Solone M.R."/>
            <person name="Staley Z.R."/>
            <person name="Tabuchi M."/>
            <person name="Waide R.J."/>
            <person name="Wanjugi P.W."/>
            <person name="Young S."/>
            <person name="Clum A."/>
            <person name="Daum C."/>
            <person name="Huntemann M."/>
            <person name="Ivanova N."/>
            <person name="Kyrpides N."/>
            <person name="Mikhailova N."/>
            <person name="Palaniappan K."/>
            <person name="Pillay M."/>
            <person name="Reddy T.B.K."/>
            <person name="Shapiro N."/>
            <person name="Stamatis D."/>
            <person name="Varghese N."/>
            <person name="Woyke T."/>
            <person name="Boden R."/>
            <person name="Freyermuth S.K."/>
            <person name="Kerfeld C.A."/>
        </authorList>
    </citation>
    <scope>NUCLEOTIDE SEQUENCE [LARGE SCALE GENOMIC DNA]</scope>
    <source>
        <strain evidence="1 2">JR-2</strain>
    </source>
</reference>
<keyword evidence="1" id="KW-0418">Kinase</keyword>
<dbReference type="KEGG" id="htr:EPV75_09485"/>
<dbReference type="EMBL" id="CP035033">
    <property type="protein sequence ID" value="QAB15889.1"/>
    <property type="molecule type" value="Genomic_DNA"/>
</dbReference>
<evidence type="ECO:0000313" key="1">
    <source>
        <dbReference type="EMBL" id="QAB15889.1"/>
    </source>
</evidence>
<dbReference type="Gene3D" id="3.40.50.300">
    <property type="entry name" value="P-loop containing nucleotide triphosphate hydrolases"/>
    <property type="match status" value="1"/>
</dbReference>
<dbReference type="RefSeq" id="WP_128385224.1">
    <property type="nucleotide sequence ID" value="NZ_CP035033.1"/>
</dbReference>
<dbReference type="Proteomes" id="UP000285478">
    <property type="component" value="Chromosome"/>
</dbReference>
<gene>
    <name evidence="1" type="ORF">EPV75_09485</name>
</gene>
<dbReference type="InterPro" id="IPR027417">
    <property type="entry name" value="P-loop_NTPase"/>
</dbReference>
<keyword evidence="1" id="KW-0808">Transferase</keyword>
<dbReference type="GO" id="GO:0016301">
    <property type="term" value="F:kinase activity"/>
    <property type="evidence" value="ECO:0007669"/>
    <property type="project" value="UniProtKB-KW"/>
</dbReference>
<dbReference type="InterPro" id="IPR027597">
    <property type="entry name" value="HprK-rel_B"/>
</dbReference>
<dbReference type="SUPFAM" id="SSF53795">
    <property type="entry name" value="PEP carboxykinase-like"/>
    <property type="match status" value="1"/>
</dbReference>
<dbReference type="AlphaFoldDB" id="A0A410H4P2"/>
<proteinExistence type="predicted"/>
<organism evidence="1 2">
    <name type="scientific">Hydrogenovibrio thermophilus</name>
    <dbReference type="NCBI Taxonomy" id="265883"/>
    <lineage>
        <taxon>Bacteria</taxon>
        <taxon>Pseudomonadati</taxon>
        <taxon>Pseudomonadota</taxon>
        <taxon>Gammaproteobacteria</taxon>
        <taxon>Thiotrichales</taxon>
        <taxon>Piscirickettsiaceae</taxon>
        <taxon>Hydrogenovibrio</taxon>
    </lineage>
</organism>